<name>A0ABP0YZF7_9ROSI</name>
<organism evidence="1 2">
    <name type="scientific">Citrullus colocynthis</name>
    <name type="common">colocynth</name>
    <dbReference type="NCBI Taxonomy" id="252529"/>
    <lineage>
        <taxon>Eukaryota</taxon>
        <taxon>Viridiplantae</taxon>
        <taxon>Streptophyta</taxon>
        <taxon>Embryophyta</taxon>
        <taxon>Tracheophyta</taxon>
        <taxon>Spermatophyta</taxon>
        <taxon>Magnoliopsida</taxon>
        <taxon>eudicotyledons</taxon>
        <taxon>Gunneridae</taxon>
        <taxon>Pentapetalae</taxon>
        <taxon>rosids</taxon>
        <taxon>fabids</taxon>
        <taxon>Cucurbitales</taxon>
        <taxon>Cucurbitaceae</taxon>
        <taxon>Benincaseae</taxon>
        <taxon>Citrullus</taxon>
    </lineage>
</organism>
<accession>A0ABP0YZF7</accession>
<protein>
    <submittedName>
        <fullName evidence="1">Uncharacterized protein</fullName>
    </submittedName>
</protein>
<reference evidence="1 2" key="1">
    <citation type="submission" date="2024-03" db="EMBL/GenBank/DDBJ databases">
        <authorList>
            <person name="Gkanogiannis A."/>
            <person name="Becerra Lopez-Lavalle L."/>
        </authorList>
    </citation>
    <scope>NUCLEOTIDE SEQUENCE [LARGE SCALE GENOMIC DNA]</scope>
</reference>
<sequence>LIHCSHFSTLATSLSILLSDSSRQSRSRWLSLVDSLDLDSSGDLALDLALELIVLDNINARVLLPSILVSPLSYCSQSYIYLLVMATNKQQRAMGIVTYVIVYPLVVLHQLPETSRVVILGENNAHTRYMWSNIINRHPLHEHIQDVLGHKICQIVNHLARSHILPRPLRI</sequence>
<feature type="non-terminal residue" evidence="1">
    <location>
        <position position="1"/>
    </location>
</feature>
<proteinExistence type="predicted"/>
<keyword evidence="2" id="KW-1185">Reference proteome</keyword>
<dbReference type="EMBL" id="OZ021741">
    <property type="protein sequence ID" value="CAK9325922.1"/>
    <property type="molecule type" value="Genomic_DNA"/>
</dbReference>
<gene>
    <name evidence="1" type="ORF">CITCOLO1_LOCUS18198</name>
</gene>
<dbReference type="Proteomes" id="UP001642487">
    <property type="component" value="Chromosome 7"/>
</dbReference>
<evidence type="ECO:0000313" key="1">
    <source>
        <dbReference type="EMBL" id="CAK9325922.1"/>
    </source>
</evidence>
<evidence type="ECO:0000313" key="2">
    <source>
        <dbReference type="Proteomes" id="UP001642487"/>
    </source>
</evidence>